<proteinExistence type="predicted"/>
<evidence type="ECO:0000313" key="2">
    <source>
        <dbReference type="EMBL" id="MDR9895918.1"/>
    </source>
</evidence>
<dbReference type="Proteomes" id="UP000667802">
    <property type="component" value="Unassembled WGS sequence"/>
</dbReference>
<dbReference type="AlphaFoldDB" id="A0AAP5I9Y6"/>
<evidence type="ECO:0000313" key="3">
    <source>
        <dbReference type="Proteomes" id="UP000667802"/>
    </source>
</evidence>
<protein>
    <recommendedName>
        <fullName evidence="1">Novel STAND NTPase 1 domain-containing protein</fullName>
    </recommendedName>
</protein>
<dbReference type="RefSeq" id="WP_208344749.1">
    <property type="nucleotide sequence ID" value="NZ_CAWQFN010000536.1"/>
</dbReference>
<gene>
    <name evidence="2" type="ORF">G7B40_015295</name>
</gene>
<dbReference type="InterPro" id="IPR049052">
    <property type="entry name" value="nSTAND1"/>
</dbReference>
<dbReference type="Pfam" id="PF20703">
    <property type="entry name" value="nSTAND1"/>
    <property type="match status" value="1"/>
</dbReference>
<accession>A0AAP5I9Y6</accession>
<name>A0AAP5I9Y6_9CYAN</name>
<keyword evidence="3" id="KW-1185">Reference proteome</keyword>
<reference evidence="3" key="1">
    <citation type="journal article" date="2021" name="Science">
        <title>Hunting the eagle killer: A cyanobacterial neurotoxin causes vacuolar myelinopathy.</title>
        <authorList>
            <person name="Breinlinger S."/>
            <person name="Phillips T.J."/>
            <person name="Haram B.N."/>
            <person name="Mares J."/>
            <person name="Martinez Yerena J.A."/>
            <person name="Hrouzek P."/>
            <person name="Sobotka R."/>
            <person name="Henderson W.M."/>
            <person name="Schmieder P."/>
            <person name="Williams S.M."/>
            <person name="Lauderdale J.D."/>
            <person name="Wilde H.D."/>
            <person name="Gerrin W."/>
            <person name="Kust A."/>
            <person name="Washington J.W."/>
            <person name="Wagner C."/>
            <person name="Geier B."/>
            <person name="Liebeke M."/>
            <person name="Enke H."/>
            <person name="Niedermeyer T.H.J."/>
            <person name="Wilde S.B."/>
        </authorList>
    </citation>
    <scope>NUCLEOTIDE SEQUENCE [LARGE SCALE GENOMIC DNA]</scope>
    <source>
        <strain evidence="3">Thurmond2011</strain>
    </source>
</reference>
<comment type="caution">
    <text evidence="2">The sequence shown here is derived from an EMBL/GenBank/DDBJ whole genome shotgun (WGS) entry which is preliminary data.</text>
</comment>
<dbReference type="EMBL" id="JAALHA020000006">
    <property type="protein sequence ID" value="MDR9895918.1"/>
    <property type="molecule type" value="Genomic_DNA"/>
</dbReference>
<evidence type="ECO:0000259" key="1">
    <source>
        <dbReference type="Pfam" id="PF20703"/>
    </source>
</evidence>
<sequence length="82" mass="9367">MNFLQFNVGCCRLIFPAPGSPAQELQTAIEQPANSLKVQLEPGLTQRLIDVVLESSSYLPLQEFTLTQLWQKQHRGWLRDNL</sequence>
<organism evidence="2 3">
    <name type="scientific">Aetokthonos hydrillicola Thurmond2011</name>
    <dbReference type="NCBI Taxonomy" id="2712845"/>
    <lineage>
        <taxon>Bacteria</taxon>
        <taxon>Bacillati</taxon>
        <taxon>Cyanobacteriota</taxon>
        <taxon>Cyanophyceae</taxon>
        <taxon>Nostocales</taxon>
        <taxon>Hapalosiphonaceae</taxon>
        <taxon>Aetokthonos</taxon>
    </lineage>
</organism>
<feature type="domain" description="Novel STAND NTPase 1" evidence="1">
    <location>
        <begin position="22"/>
        <end position="78"/>
    </location>
</feature>